<dbReference type="RefSeq" id="WP_132819711.1">
    <property type="nucleotide sequence ID" value="NZ_SMKI01000238.1"/>
</dbReference>
<proteinExistence type="predicted"/>
<feature type="region of interest" description="Disordered" evidence="1">
    <location>
        <begin position="113"/>
        <end position="145"/>
    </location>
</feature>
<name>A0A4R4T6M4_9ACTN</name>
<reference evidence="2 3" key="1">
    <citation type="submission" date="2019-03" db="EMBL/GenBank/DDBJ databases">
        <title>Draft genome sequences of novel Actinobacteria.</title>
        <authorList>
            <person name="Sahin N."/>
            <person name="Ay H."/>
            <person name="Saygin H."/>
        </authorList>
    </citation>
    <scope>NUCLEOTIDE SEQUENCE [LARGE SCALE GENOMIC DNA]</scope>
    <source>
        <strain evidence="2 3">DSM 41900</strain>
    </source>
</reference>
<evidence type="ECO:0000313" key="3">
    <source>
        <dbReference type="Proteomes" id="UP000295345"/>
    </source>
</evidence>
<dbReference type="OrthoDB" id="3628597at2"/>
<evidence type="ECO:0000256" key="1">
    <source>
        <dbReference type="SAM" id="MobiDB-lite"/>
    </source>
</evidence>
<dbReference type="EMBL" id="SMKI01000238">
    <property type="protein sequence ID" value="TDC72620.1"/>
    <property type="molecule type" value="Genomic_DNA"/>
</dbReference>
<dbReference type="Proteomes" id="UP000295345">
    <property type="component" value="Unassembled WGS sequence"/>
</dbReference>
<comment type="caution">
    <text evidence="2">The sequence shown here is derived from an EMBL/GenBank/DDBJ whole genome shotgun (WGS) entry which is preliminary data.</text>
</comment>
<accession>A0A4R4T6M4</accession>
<gene>
    <name evidence="2" type="ORF">E1283_21280</name>
</gene>
<keyword evidence="3" id="KW-1185">Reference proteome</keyword>
<dbReference type="AlphaFoldDB" id="A0A4R4T6M4"/>
<protein>
    <submittedName>
        <fullName evidence="2">Uncharacterized protein</fullName>
    </submittedName>
</protein>
<evidence type="ECO:0000313" key="2">
    <source>
        <dbReference type="EMBL" id="TDC72620.1"/>
    </source>
</evidence>
<organism evidence="2 3">
    <name type="scientific">Streptomyces hainanensis</name>
    <dbReference type="NCBI Taxonomy" id="402648"/>
    <lineage>
        <taxon>Bacteria</taxon>
        <taxon>Bacillati</taxon>
        <taxon>Actinomycetota</taxon>
        <taxon>Actinomycetes</taxon>
        <taxon>Kitasatosporales</taxon>
        <taxon>Streptomycetaceae</taxon>
        <taxon>Streptomyces</taxon>
    </lineage>
</organism>
<sequence>MANDTLLAMVEQRLERRFGRPTKDLYRLAARGSLSEPALRRAITWHGKLVEAEDLLHQFDEALLPYLTDEELTPRRATEMAGLAERIIQLQAARESIAMIILEALAPTSTFTTGTTPASAKPTPQCLNSPLAAPGGAIESPRRIR</sequence>